<evidence type="ECO:0000313" key="1">
    <source>
        <dbReference type="EMBL" id="EHY56058.1"/>
    </source>
</evidence>
<proteinExistence type="predicted"/>
<dbReference type="HOGENOM" id="CLU_202722_0_0_1"/>
<dbReference type="GeneID" id="20308801"/>
<reference evidence="1" key="1">
    <citation type="submission" date="2011-07" db="EMBL/GenBank/DDBJ databases">
        <title>The Genome Sequence of Exophiala (Wangiella) dermatitidis NIH/UT8656.</title>
        <authorList>
            <consortium name="The Broad Institute Genome Sequencing Platform"/>
            <person name="Cuomo C."/>
            <person name="Wang Z."/>
            <person name="Hunicke-Smith S."/>
            <person name="Szanislo P.J."/>
            <person name="Earl A."/>
            <person name="Young S.K."/>
            <person name="Zeng Q."/>
            <person name="Gargeya S."/>
            <person name="Fitzgerald M."/>
            <person name="Haas B."/>
            <person name="Abouelleil A."/>
            <person name="Alvarado L."/>
            <person name="Arachchi H.M."/>
            <person name="Berlin A."/>
            <person name="Brown A."/>
            <person name="Chapman S.B."/>
            <person name="Chen Z."/>
            <person name="Dunbar C."/>
            <person name="Freedman E."/>
            <person name="Gearin G."/>
            <person name="Gellesch M."/>
            <person name="Goldberg J."/>
            <person name="Griggs A."/>
            <person name="Gujja S."/>
            <person name="Heiman D."/>
            <person name="Howarth C."/>
            <person name="Larson L."/>
            <person name="Lui A."/>
            <person name="MacDonald P.J.P."/>
            <person name="Montmayeur A."/>
            <person name="Murphy C."/>
            <person name="Neiman D."/>
            <person name="Pearson M."/>
            <person name="Priest M."/>
            <person name="Roberts A."/>
            <person name="Saif S."/>
            <person name="Shea T."/>
            <person name="Shenoy N."/>
            <person name="Sisk P."/>
            <person name="Stolte C."/>
            <person name="Sykes S."/>
            <person name="Wortman J."/>
            <person name="Nusbaum C."/>
            <person name="Birren B."/>
        </authorList>
    </citation>
    <scope>NUCLEOTIDE SEQUENCE</scope>
    <source>
        <strain evidence="1">NIH/UT8656</strain>
    </source>
</reference>
<organism evidence="1 2">
    <name type="scientific">Exophiala dermatitidis (strain ATCC 34100 / CBS 525.76 / NIH/UT8656)</name>
    <name type="common">Black yeast</name>
    <name type="synonym">Wangiella dermatitidis</name>
    <dbReference type="NCBI Taxonomy" id="858893"/>
    <lineage>
        <taxon>Eukaryota</taxon>
        <taxon>Fungi</taxon>
        <taxon>Dikarya</taxon>
        <taxon>Ascomycota</taxon>
        <taxon>Pezizomycotina</taxon>
        <taxon>Eurotiomycetes</taxon>
        <taxon>Chaetothyriomycetidae</taxon>
        <taxon>Chaetothyriales</taxon>
        <taxon>Herpotrichiellaceae</taxon>
        <taxon>Exophiala</taxon>
    </lineage>
</organism>
<evidence type="ECO:0000313" key="2">
    <source>
        <dbReference type="Proteomes" id="UP000007304"/>
    </source>
</evidence>
<dbReference type="RefSeq" id="XP_009156519.1">
    <property type="nucleotide sequence ID" value="XM_009158271.1"/>
</dbReference>
<gene>
    <name evidence="1" type="ORF">HMPREF1120_04162</name>
</gene>
<accession>H6BWE2</accession>
<dbReference type="Proteomes" id="UP000007304">
    <property type="component" value="Unassembled WGS sequence"/>
</dbReference>
<keyword evidence="2" id="KW-1185">Reference proteome</keyword>
<dbReference type="AlphaFoldDB" id="H6BWE2"/>
<dbReference type="VEuPathDB" id="FungiDB:HMPREF1120_04162"/>
<dbReference type="InParanoid" id="H6BWE2"/>
<dbReference type="EMBL" id="JH226132">
    <property type="protein sequence ID" value="EHY56058.1"/>
    <property type="molecule type" value="Genomic_DNA"/>
</dbReference>
<name>H6BWE2_EXODN</name>
<protein>
    <submittedName>
        <fullName evidence="1">Uncharacterized protein</fullName>
    </submittedName>
</protein>
<sequence length="71" mass="7824">MNAISLDESNCIHFKRYLTPAMPLPLAFHDEDLNERADRLCAQSVTSVKSRTYKFCGCAGTVALVENSSAD</sequence>